<organism evidence="1 2">
    <name type="scientific">Magallana gigas</name>
    <name type="common">Pacific oyster</name>
    <name type="synonym">Crassostrea gigas</name>
    <dbReference type="NCBI Taxonomy" id="29159"/>
    <lineage>
        <taxon>Eukaryota</taxon>
        <taxon>Metazoa</taxon>
        <taxon>Spiralia</taxon>
        <taxon>Lophotrochozoa</taxon>
        <taxon>Mollusca</taxon>
        <taxon>Bivalvia</taxon>
        <taxon>Autobranchia</taxon>
        <taxon>Pteriomorphia</taxon>
        <taxon>Ostreida</taxon>
        <taxon>Ostreoidea</taxon>
        <taxon>Ostreidae</taxon>
        <taxon>Magallana</taxon>
    </lineage>
</organism>
<evidence type="ECO:0000313" key="2">
    <source>
        <dbReference type="Proteomes" id="UP000005408"/>
    </source>
</evidence>
<reference evidence="1" key="1">
    <citation type="submission" date="2022-08" db="UniProtKB">
        <authorList>
            <consortium name="EnsemblMetazoa"/>
        </authorList>
    </citation>
    <scope>IDENTIFICATION</scope>
    <source>
        <strain evidence="1">05x7-T-G4-1.051#20</strain>
    </source>
</reference>
<accession>A0A8W8M5Y7</accession>
<proteinExistence type="predicted"/>
<keyword evidence="2" id="KW-1185">Reference proteome</keyword>
<dbReference type="Proteomes" id="UP000005408">
    <property type="component" value="Unassembled WGS sequence"/>
</dbReference>
<dbReference type="EnsemblMetazoa" id="G30736.1">
    <property type="protein sequence ID" value="G30736.1:cds"/>
    <property type="gene ID" value="G30736"/>
</dbReference>
<dbReference type="OrthoDB" id="6121668at2759"/>
<evidence type="ECO:0000313" key="1">
    <source>
        <dbReference type="EnsemblMetazoa" id="G30736.1:cds"/>
    </source>
</evidence>
<dbReference type="AlphaFoldDB" id="A0A8W8M5Y7"/>
<name>A0A8W8M5Y7_MAGGI</name>
<sequence length="137" mass="15693">MAEEDLKIGQYLSISHCMLNEWQLHKSLNTTRNSKIQIIQPLTTTVRGNIDSITLNDIAVEIALKEDSKEEYKDFSVDLAIIRSVFPDTLQVRVEDLENYLLQKLPILFEIIVQGSNVQNMHLIEQPAGCMDYDAEQ</sequence>
<protein>
    <submittedName>
        <fullName evidence="1">Uncharacterized protein</fullName>
    </submittedName>
</protein>